<dbReference type="GO" id="GO:0008194">
    <property type="term" value="F:UDP-glycosyltransferase activity"/>
    <property type="evidence" value="ECO:0007669"/>
    <property type="project" value="UniProtKB-ARBA"/>
</dbReference>
<dbReference type="FunFam" id="3.40.50.2000:FF:000167">
    <property type="entry name" value="Glycosyltransferase"/>
    <property type="match status" value="1"/>
</dbReference>
<keyword evidence="7" id="KW-1185">Reference proteome</keyword>
<dbReference type="InterPro" id="IPR035595">
    <property type="entry name" value="UDP_glycos_trans_CS"/>
</dbReference>
<dbReference type="AlphaFoldDB" id="A0ABC8R3W7"/>
<reference evidence="6 7" key="1">
    <citation type="submission" date="2024-02" db="EMBL/GenBank/DDBJ databases">
        <authorList>
            <person name="Vignale AGUSTIN F."/>
            <person name="Sosa J E."/>
            <person name="Modenutti C."/>
        </authorList>
    </citation>
    <scope>NUCLEOTIDE SEQUENCE [LARGE SCALE GENOMIC DNA]</scope>
</reference>
<dbReference type="PANTHER" id="PTHR11926">
    <property type="entry name" value="GLUCOSYL/GLUCURONOSYL TRANSFERASES"/>
    <property type="match status" value="1"/>
</dbReference>
<dbReference type="Pfam" id="PF00201">
    <property type="entry name" value="UDPGT"/>
    <property type="match status" value="1"/>
</dbReference>
<dbReference type="PROSITE" id="PS00375">
    <property type="entry name" value="UDPGT"/>
    <property type="match status" value="1"/>
</dbReference>
<evidence type="ECO:0000256" key="1">
    <source>
        <dbReference type="ARBA" id="ARBA00009995"/>
    </source>
</evidence>
<evidence type="ECO:0000313" key="6">
    <source>
        <dbReference type="EMBL" id="CAK9139696.1"/>
    </source>
</evidence>
<keyword evidence="2 4" id="KW-0328">Glycosyltransferase</keyword>
<comment type="similarity">
    <text evidence="1 4">Belongs to the UDP-glycosyltransferase family.</text>
</comment>
<evidence type="ECO:0000256" key="5">
    <source>
        <dbReference type="RuleBase" id="RU362057"/>
    </source>
</evidence>
<dbReference type="InterPro" id="IPR002213">
    <property type="entry name" value="UDP_glucos_trans"/>
</dbReference>
<organism evidence="6 7">
    <name type="scientific">Ilex paraguariensis</name>
    <name type="common">yerba mate</name>
    <dbReference type="NCBI Taxonomy" id="185542"/>
    <lineage>
        <taxon>Eukaryota</taxon>
        <taxon>Viridiplantae</taxon>
        <taxon>Streptophyta</taxon>
        <taxon>Embryophyta</taxon>
        <taxon>Tracheophyta</taxon>
        <taxon>Spermatophyta</taxon>
        <taxon>Magnoliopsida</taxon>
        <taxon>eudicotyledons</taxon>
        <taxon>Gunneridae</taxon>
        <taxon>Pentapetalae</taxon>
        <taxon>asterids</taxon>
        <taxon>campanulids</taxon>
        <taxon>Aquifoliales</taxon>
        <taxon>Aquifoliaceae</taxon>
        <taxon>Ilex</taxon>
    </lineage>
</organism>
<evidence type="ECO:0000256" key="2">
    <source>
        <dbReference type="ARBA" id="ARBA00022676"/>
    </source>
</evidence>
<dbReference type="PANTHER" id="PTHR11926:SF870">
    <property type="entry name" value="UDP-GLYCOSYLTRANSFERASE 75B1"/>
    <property type="match status" value="1"/>
</dbReference>
<name>A0ABC8R3W7_9AQUA</name>
<protein>
    <recommendedName>
        <fullName evidence="5">Glycosyltransferase</fullName>
        <ecNumber evidence="5">2.4.1.-</ecNumber>
    </recommendedName>
</protein>
<dbReference type="SUPFAM" id="SSF53756">
    <property type="entry name" value="UDP-Glycosyltransferase/glycogen phosphorylase"/>
    <property type="match status" value="1"/>
</dbReference>
<proteinExistence type="inferred from homology"/>
<dbReference type="Proteomes" id="UP001642360">
    <property type="component" value="Unassembled WGS sequence"/>
</dbReference>
<gene>
    <name evidence="6" type="ORF">ILEXP_LOCUS7096</name>
</gene>
<feature type="non-terminal residue" evidence="6">
    <location>
        <position position="1"/>
    </location>
</feature>
<evidence type="ECO:0000256" key="3">
    <source>
        <dbReference type="ARBA" id="ARBA00022679"/>
    </source>
</evidence>
<dbReference type="FunFam" id="3.40.50.2000:FF:000019">
    <property type="entry name" value="Glycosyltransferase"/>
    <property type="match status" value="1"/>
</dbReference>
<dbReference type="EC" id="2.4.1.-" evidence="5"/>
<comment type="caution">
    <text evidence="6">The sequence shown here is derived from an EMBL/GenBank/DDBJ whole genome shotgun (WGS) entry which is preliminary data.</text>
</comment>
<dbReference type="EMBL" id="CAUOFW020000981">
    <property type="protein sequence ID" value="CAK9139696.1"/>
    <property type="molecule type" value="Genomic_DNA"/>
</dbReference>
<dbReference type="Gene3D" id="3.40.50.2000">
    <property type="entry name" value="Glycogen Phosphorylase B"/>
    <property type="match status" value="2"/>
</dbReference>
<keyword evidence="3 4" id="KW-0808">Transferase</keyword>
<evidence type="ECO:0000256" key="4">
    <source>
        <dbReference type="RuleBase" id="RU003718"/>
    </source>
</evidence>
<accession>A0ABC8R3W7</accession>
<dbReference type="CDD" id="cd03784">
    <property type="entry name" value="GT1_Gtf-like"/>
    <property type="match status" value="1"/>
</dbReference>
<sequence>HYTQKAKNSSVVYMEKCRILLVTFPAQGHINPSLQFAKRLVRMSVKVTFLTSVSAIRHMAKTTPPPEGLAFASFSDGYDNGWTVSDERFISELTRLGSQAVAELITAGAAEGHPFIHVIYTTLLPWVGRVARRLHLSATLLWIQPATVFDIYYYYFNGYAEINKNNSSDPSFSIELPGLPPLAICDLPSFFHSSNSNIYNFAIPALMGHFELLDEETNPKVLLNTFDALETEALRAIEKYNLKAIGPLIPSAFLDGKDPSDTSFGGDLFQKSRDYVEWLNSKTKSSVVYVSFGSISVLSKQQMEELAFGLLESHRPFLWVIRGTGNGEKEEEKLSRSEELEKQGMIVPWCSQVEVLSHPSVGCFVTHCGWNSTVESLVSGVPVVAFPQWTDQTTNAKLIKDVWKTGERVTESGGVVGGGEIKRCLELVIGSGDRGEEMRENAKKWKDLAREAVKEGGSSDMNLKAFVDEIRGGSQ</sequence>
<evidence type="ECO:0000313" key="7">
    <source>
        <dbReference type="Proteomes" id="UP001642360"/>
    </source>
</evidence>